<evidence type="ECO:0000256" key="1">
    <source>
        <dbReference type="SAM" id="Coils"/>
    </source>
</evidence>
<reference evidence="5 6" key="1">
    <citation type="submission" date="2011-11" db="EMBL/GenBank/DDBJ databases">
        <title>The Genome Sequence of Dialister succinatiphilus YIT 11850.</title>
        <authorList>
            <consortium name="The Broad Institute Genome Sequencing Platform"/>
            <person name="Earl A."/>
            <person name="Ward D."/>
            <person name="Feldgarden M."/>
            <person name="Gevers D."/>
            <person name="Morotomi M."/>
            <person name="Young S.K."/>
            <person name="Zeng Q."/>
            <person name="Gargeya S."/>
            <person name="Fitzgerald M."/>
            <person name="Haas B."/>
            <person name="Abouelleil A."/>
            <person name="Alvarado L."/>
            <person name="Arachchi H.M."/>
            <person name="Berlin A."/>
            <person name="Brown A."/>
            <person name="Chapman S.B."/>
            <person name="Dunbar C."/>
            <person name="Gearin G."/>
            <person name="Goldberg J."/>
            <person name="Griggs A."/>
            <person name="Gujja S."/>
            <person name="Heiman D."/>
            <person name="Howarth C."/>
            <person name="Lui A."/>
            <person name="MacDonald P.J.P."/>
            <person name="Montmayeur A."/>
            <person name="Murphy C."/>
            <person name="Neiman D."/>
            <person name="Pearson M."/>
            <person name="Priest M."/>
            <person name="Roberts A."/>
            <person name="Saif S."/>
            <person name="Shea T."/>
            <person name="Sisk P."/>
            <person name="Stolte C."/>
            <person name="Sykes S."/>
            <person name="Wortman J."/>
            <person name="Nusbaum C."/>
            <person name="Birren B."/>
        </authorList>
    </citation>
    <scope>NUCLEOTIDE SEQUENCE [LARGE SCALE GENOMIC DNA]</scope>
    <source>
        <strain evidence="5 6">YIT 11850</strain>
    </source>
</reference>
<dbReference type="PANTHER" id="PTHR41259">
    <property type="entry name" value="DOUBLE-STRAND BREAK REPAIR RAD50 ATPASE, PUTATIVE-RELATED"/>
    <property type="match status" value="1"/>
</dbReference>
<dbReference type="SUPFAM" id="SSF52540">
    <property type="entry name" value="P-loop containing nucleoside triphosphate hydrolases"/>
    <property type="match status" value="1"/>
</dbReference>
<dbReference type="Gene3D" id="3.40.50.300">
    <property type="entry name" value="P-loop containing nucleotide triphosphate hydrolases"/>
    <property type="match status" value="2"/>
</dbReference>
<dbReference type="Pfam" id="PF13514">
    <property type="entry name" value="AAA_27"/>
    <property type="match status" value="1"/>
</dbReference>
<feature type="domain" description="YhaN AAA" evidence="4">
    <location>
        <begin position="1"/>
        <end position="190"/>
    </location>
</feature>
<dbReference type="InterPro" id="IPR038734">
    <property type="entry name" value="YhaN_AAA"/>
</dbReference>
<accession>H1CZD2</accession>
<keyword evidence="1" id="KW-0175">Coiled coil</keyword>
<dbReference type="OrthoDB" id="9764467at2"/>
<keyword evidence="3" id="KW-1133">Transmembrane helix</keyword>
<dbReference type="Proteomes" id="UP000003277">
    <property type="component" value="Unassembled WGS sequence"/>
</dbReference>
<proteinExistence type="predicted"/>
<keyword evidence="3" id="KW-0812">Transmembrane</keyword>
<feature type="transmembrane region" description="Helical" evidence="3">
    <location>
        <begin position="443"/>
        <end position="462"/>
    </location>
</feature>
<dbReference type="RefSeq" id="WP_008859229.1">
    <property type="nucleotide sequence ID" value="NZ_JH591187.1"/>
</dbReference>
<feature type="coiled-coil region" evidence="1">
    <location>
        <begin position="555"/>
        <end position="589"/>
    </location>
</feature>
<comment type="caution">
    <text evidence="5">The sequence shown here is derived from an EMBL/GenBank/DDBJ whole genome shotgun (WGS) entry which is preliminary data.</text>
</comment>
<dbReference type="InterPro" id="IPR027417">
    <property type="entry name" value="P-loop_NTPase"/>
</dbReference>
<gene>
    <name evidence="5" type="ORF">HMPREF9453_00725</name>
</gene>
<dbReference type="EMBL" id="ADLT01000017">
    <property type="protein sequence ID" value="EHO63300.1"/>
    <property type="molecule type" value="Genomic_DNA"/>
</dbReference>
<dbReference type="AlphaFoldDB" id="H1CZD2"/>
<sequence length="998" mass="115638">MKITDLQLQQYGIYHDASWQPSQTSLNIVMGENESGKTTMLRFIRDMLFGYGRGKWQGRKGNMGFIRSDGQTYRVYRNEKEQWFENANHVKFTEDLPAAWWHGLNRSIYEKIFAVGLEDLQGANFLANDRVRSRFFMLQGGDKLAAAKAELEEEKAKLFSGSPQGKRKINQLAADLEEAEKELDGLSNQEKEFSDLQRRQEEMKKQASALKQQLDRDNEENDRLEKRLGAWKYYQQAVSVKHQLDLSSQVTMFPSNGKEQWNQLMNRMKVIHDQKESLQEKLDAYKPVKKEEIIPWMGVENELEKLYVDLGQWRQTLSDAENMEKEKADWRMDFVNLGYSLPLWDRPLSLDKPCASVDWEEGRRLAGSLGVRNNELHFWEQREPEVEKLSDDLVLPKQEESESDWQNIESMAAELEQVLHEEADIQSEIDDISGREDKKYTPWLWMSLVLLLAAAAGIAAFYTARAGVAAMYGSAGAAILAILFYVLHSHVVHKKGNTLEKLAARKDELEASRKQISEKFPGQAPKTVDELKAFHNLMQEKRSGFYKDQAKRQAISWKKETIRKQEQQHKNWEEEGSILTEKRDKAEKAWNNWLSENSLPRTGAENLSALQEQWQKIYSAEGKGKIMDLRLEQIDAKLDAFAERAQSIIAATKLPYAVNPDSIADIYEENHRRSLEWEALQEKNNQHAAYEKEMTKLDEGWASCQREMDTLLNLVHARNAEEFAEKVNAHEHHDQIAKEWERVKQDLRMYAGGEEEFETLWHALETGQYDQWMEKHNELSRKVEEETKELGELQRSQGAIDNEIFRLAGDDSMTAALQKKEKIEAELQSALEEWLTLMYTEELLTRAQSIYESGRQPEIMKMANEFLKDMTMGKYALHISDNGKDIYIEDSMHGVKTEKIWSSGTGDQVYLAIRLAMALSFGEHIEPLPIVLDDIFVRFDEKRQRETLRFLMDLGKKQQIFLFTCHERTMHIAEEVGYEKGTGEFIHLSAGQIEQVGQ</sequence>
<evidence type="ECO:0000313" key="5">
    <source>
        <dbReference type="EMBL" id="EHO63300.1"/>
    </source>
</evidence>
<dbReference type="eggNOG" id="COG0419">
    <property type="taxonomic scope" value="Bacteria"/>
</dbReference>
<dbReference type="PATRIC" id="fig|742743.3.peg.733"/>
<dbReference type="STRING" id="742743.HMPREF9453_00725"/>
<dbReference type="HOGENOM" id="CLU_006135_0_1_9"/>
<evidence type="ECO:0000313" key="6">
    <source>
        <dbReference type="Proteomes" id="UP000003277"/>
    </source>
</evidence>
<protein>
    <recommendedName>
        <fullName evidence="4">YhaN AAA domain-containing protein</fullName>
    </recommendedName>
</protein>
<evidence type="ECO:0000256" key="2">
    <source>
        <dbReference type="SAM" id="MobiDB-lite"/>
    </source>
</evidence>
<name>H1CZD2_9FIRM</name>
<keyword evidence="3" id="KW-0472">Membrane</keyword>
<organism evidence="5 6">
    <name type="scientific">Dialister succinatiphilus YIT 11850</name>
    <dbReference type="NCBI Taxonomy" id="742743"/>
    <lineage>
        <taxon>Bacteria</taxon>
        <taxon>Bacillati</taxon>
        <taxon>Bacillota</taxon>
        <taxon>Negativicutes</taxon>
        <taxon>Veillonellales</taxon>
        <taxon>Veillonellaceae</taxon>
        <taxon>Dialister</taxon>
    </lineage>
</organism>
<feature type="transmembrane region" description="Helical" evidence="3">
    <location>
        <begin position="469"/>
        <end position="487"/>
    </location>
</feature>
<dbReference type="PANTHER" id="PTHR41259:SF1">
    <property type="entry name" value="DOUBLE-STRAND BREAK REPAIR RAD50 ATPASE, PUTATIVE-RELATED"/>
    <property type="match status" value="1"/>
</dbReference>
<feature type="coiled-coil region" evidence="1">
    <location>
        <begin position="769"/>
        <end position="833"/>
    </location>
</feature>
<feature type="region of interest" description="Disordered" evidence="2">
    <location>
        <begin position="202"/>
        <end position="221"/>
    </location>
</feature>
<evidence type="ECO:0000256" key="3">
    <source>
        <dbReference type="SAM" id="Phobius"/>
    </source>
</evidence>
<keyword evidence="6" id="KW-1185">Reference proteome</keyword>
<evidence type="ECO:0000259" key="4">
    <source>
        <dbReference type="Pfam" id="PF13514"/>
    </source>
</evidence>